<dbReference type="SUPFAM" id="SSF55073">
    <property type="entry name" value="Nucleotide cyclase"/>
    <property type="match status" value="1"/>
</dbReference>
<gene>
    <name evidence="7" type="ORF">FE785_06480</name>
</gene>
<dbReference type="InterPro" id="IPR001610">
    <property type="entry name" value="PAC"/>
</dbReference>
<evidence type="ECO:0000313" key="8">
    <source>
        <dbReference type="Proteomes" id="UP000304864"/>
    </source>
</evidence>
<dbReference type="CDD" id="cd01949">
    <property type="entry name" value="GGDEF"/>
    <property type="match status" value="1"/>
</dbReference>
<organism evidence="7 8">
    <name type="scientific">Thiomicrorhabdus sediminis</name>
    <dbReference type="NCBI Taxonomy" id="2580412"/>
    <lineage>
        <taxon>Bacteria</taxon>
        <taxon>Pseudomonadati</taxon>
        <taxon>Pseudomonadota</taxon>
        <taxon>Gammaproteobacteria</taxon>
        <taxon>Thiotrichales</taxon>
        <taxon>Piscirickettsiaceae</taxon>
        <taxon>Thiomicrorhabdus</taxon>
    </lineage>
</organism>
<dbReference type="EC" id="2.7.7.65" evidence="2"/>
<dbReference type="SUPFAM" id="SSF55785">
    <property type="entry name" value="PYP-like sensor domain (PAS domain)"/>
    <property type="match status" value="1"/>
</dbReference>
<dbReference type="PROSITE" id="PS50113">
    <property type="entry name" value="PAC"/>
    <property type="match status" value="1"/>
</dbReference>
<evidence type="ECO:0000259" key="4">
    <source>
        <dbReference type="PROSITE" id="PS50112"/>
    </source>
</evidence>
<dbReference type="FunFam" id="3.30.70.270:FF:000001">
    <property type="entry name" value="Diguanylate cyclase domain protein"/>
    <property type="match status" value="1"/>
</dbReference>
<dbReference type="InterPro" id="IPR035965">
    <property type="entry name" value="PAS-like_dom_sf"/>
</dbReference>
<sequence length="318" mass="36979">MLKNNHVDSKKLISELEQLLDDMHRYSTTVDRYVITSSTDIHGKITSVSQAFCQLTGYSEKELIGNKHNILRHPDTPTEFFAEMWQTITSGQSWRGELRNINKSGECFWVQLQIDSIRDEKGNTVGYISIEQNITDRKYIELLTIRDELTGAFNRRHYNHVLPIEIERAKRDNKQLCFMMIDADNFKKYNDTYGHQEGDEVLKNIVATLKNTFKRADDFIFRLGGEEFAVLYRAENESYAQSIADISRSKIYDLNMPHSGNPPYGRVTVSSGVMILKPDQQYILEEIYKYADEALYKAKHNGRNFVSFHDTEDDIELF</sequence>
<dbReference type="PROSITE" id="PS50112">
    <property type="entry name" value="PAS"/>
    <property type="match status" value="1"/>
</dbReference>
<evidence type="ECO:0000256" key="3">
    <source>
        <dbReference type="ARBA" id="ARBA00034247"/>
    </source>
</evidence>
<dbReference type="EMBL" id="CP040602">
    <property type="protein sequence ID" value="QCU90299.1"/>
    <property type="molecule type" value="Genomic_DNA"/>
</dbReference>
<dbReference type="OrthoDB" id="92309at2"/>
<dbReference type="InterPro" id="IPR000160">
    <property type="entry name" value="GGDEF_dom"/>
</dbReference>
<dbReference type="GO" id="GO:0043709">
    <property type="term" value="P:cell adhesion involved in single-species biofilm formation"/>
    <property type="evidence" value="ECO:0007669"/>
    <property type="project" value="TreeGrafter"/>
</dbReference>
<dbReference type="PANTHER" id="PTHR45138">
    <property type="entry name" value="REGULATORY COMPONENTS OF SENSORY TRANSDUCTION SYSTEM"/>
    <property type="match status" value="1"/>
</dbReference>
<dbReference type="Gene3D" id="3.30.70.270">
    <property type="match status" value="1"/>
</dbReference>
<feature type="domain" description="PAC" evidence="5">
    <location>
        <begin position="94"/>
        <end position="146"/>
    </location>
</feature>
<dbReference type="SMART" id="SM00267">
    <property type="entry name" value="GGDEF"/>
    <property type="match status" value="1"/>
</dbReference>
<feature type="domain" description="GGDEF" evidence="6">
    <location>
        <begin position="174"/>
        <end position="311"/>
    </location>
</feature>
<dbReference type="SMART" id="SM00091">
    <property type="entry name" value="PAS"/>
    <property type="match status" value="1"/>
</dbReference>
<dbReference type="AlphaFoldDB" id="A0A4P9K5P2"/>
<dbReference type="NCBIfam" id="TIGR00254">
    <property type="entry name" value="GGDEF"/>
    <property type="match status" value="1"/>
</dbReference>
<dbReference type="InterPro" id="IPR000014">
    <property type="entry name" value="PAS"/>
</dbReference>
<comment type="catalytic activity">
    <reaction evidence="3">
        <text>2 GTP = 3',3'-c-di-GMP + 2 diphosphate</text>
        <dbReference type="Rhea" id="RHEA:24898"/>
        <dbReference type="ChEBI" id="CHEBI:33019"/>
        <dbReference type="ChEBI" id="CHEBI:37565"/>
        <dbReference type="ChEBI" id="CHEBI:58805"/>
        <dbReference type="EC" id="2.7.7.65"/>
    </reaction>
</comment>
<dbReference type="Pfam" id="PF08447">
    <property type="entry name" value="PAS_3"/>
    <property type="match status" value="1"/>
</dbReference>
<dbReference type="CDD" id="cd00130">
    <property type="entry name" value="PAS"/>
    <property type="match status" value="1"/>
</dbReference>
<dbReference type="PROSITE" id="PS50887">
    <property type="entry name" value="GGDEF"/>
    <property type="match status" value="1"/>
</dbReference>
<dbReference type="Gene3D" id="3.30.450.20">
    <property type="entry name" value="PAS domain"/>
    <property type="match status" value="1"/>
</dbReference>
<dbReference type="Proteomes" id="UP000304864">
    <property type="component" value="Chromosome"/>
</dbReference>
<comment type="cofactor">
    <cofactor evidence="1">
        <name>Mg(2+)</name>
        <dbReference type="ChEBI" id="CHEBI:18420"/>
    </cofactor>
</comment>
<evidence type="ECO:0000256" key="2">
    <source>
        <dbReference type="ARBA" id="ARBA00012528"/>
    </source>
</evidence>
<dbReference type="SMART" id="SM00086">
    <property type="entry name" value="PAC"/>
    <property type="match status" value="1"/>
</dbReference>
<dbReference type="KEGG" id="thig:FE785_06480"/>
<proteinExistence type="predicted"/>
<dbReference type="InterPro" id="IPR000700">
    <property type="entry name" value="PAS-assoc_C"/>
</dbReference>
<evidence type="ECO:0000259" key="6">
    <source>
        <dbReference type="PROSITE" id="PS50887"/>
    </source>
</evidence>
<dbReference type="InterPro" id="IPR050469">
    <property type="entry name" value="Diguanylate_Cyclase"/>
</dbReference>
<dbReference type="RefSeq" id="WP_138564974.1">
    <property type="nucleotide sequence ID" value="NZ_CP040602.1"/>
</dbReference>
<dbReference type="PANTHER" id="PTHR45138:SF9">
    <property type="entry name" value="DIGUANYLATE CYCLASE DGCM-RELATED"/>
    <property type="match status" value="1"/>
</dbReference>
<accession>A0A4P9K5P2</accession>
<dbReference type="GO" id="GO:0005886">
    <property type="term" value="C:plasma membrane"/>
    <property type="evidence" value="ECO:0007669"/>
    <property type="project" value="TreeGrafter"/>
</dbReference>
<evidence type="ECO:0000313" key="7">
    <source>
        <dbReference type="EMBL" id="QCU90299.1"/>
    </source>
</evidence>
<keyword evidence="8" id="KW-1185">Reference proteome</keyword>
<protein>
    <recommendedName>
        <fullName evidence="2">diguanylate cyclase</fullName>
        <ecNumber evidence="2">2.7.7.65</ecNumber>
    </recommendedName>
</protein>
<dbReference type="InterPro" id="IPR043128">
    <property type="entry name" value="Rev_trsase/Diguanyl_cyclase"/>
</dbReference>
<feature type="domain" description="PAS" evidence="4">
    <location>
        <begin position="40"/>
        <end position="91"/>
    </location>
</feature>
<dbReference type="InterPro" id="IPR013655">
    <property type="entry name" value="PAS_fold_3"/>
</dbReference>
<dbReference type="Pfam" id="PF00990">
    <property type="entry name" value="GGDEF"/>
    <property type="match status" value="1"/>
</dbReference>
<dbReference type="NCBIfam" id="TIGR00229">
    <property type="entry name" value="sensory_box"/>
    <property type="match status" value="1"/>
</dbReference>
<evidence type="ECO:0000256" key="1">
    <source>
        <dbReference type="ARBA" id="ARBA00001946"/>
    </source>
</evidence>
<evidence type="ECO:0000259" key="5">
    <source>
        <dbReference type="PROSITE" id="PS50113"/>
    </source>
</evidence>
<dbReference type="GO" id="GO:0052621">
    <property type="term" value="F:diguanylate cyclase activity"/>
    <property type="evidence" value="ECO:0007669"/>
    <property type="project" value="UniProtKB-EC"/>
</dbReference>
<reference evidence="7 8" key="1">
    <citation type="submission" date="2019-05" db="EMBL/GenBank/DDBJ databases">
        <title>Thiomicrorhabdus sediminis sp. nov, a novel sulfur-oxidizing bacterium isolated from coastal sediment.</title>
        <authorList>
            <person name="Liu X."/>
        </authorList>
    </citation>
    <scope>NUCLEOTIDE SEQUENCE [LARGE SCALE GENOMIC DNA]</scope>
    <source>
        <strain evidence="7 8">G1</strain>
    </source>
</reference>
<dbReference type="InterPro" id="IPR029787">
    <property type="entry name" value="Nucleotide_cyclase"/>
</dbReference>
<name>A0A4P9K5P2_9GAMM</name>
<dbReference type="GO" id="GO:1902201">
    <property type="term" value="P:negative regulation of bacterial-type flagellum-dependent cell motility"/>
    <property type="evidence" value="ECO:0007669"/>
    <property type="project" value="TreeGrafter"/>
</dbReference>